<dbReference type="InterPro" id="IPR012677">
    <property type="entry name" value="Nucleotide-bd_a/b_plait_sf"/>
</dbReference>
<dbReference type="GeneID" id="30145164"/>
<name>A0A1E3QWY9_9ASCO</name>
<dbReference type="GO" id="GO:0003729">
    <property type="term" value="F:mRNA binding"/>
    <property type="evidence" value="ECO:0007669"/>
    <property type="project" value="TreeGrafter"/>
</dbReference>
<dbReference type="GO" id="GO:0071004">
    <property type="term" value="C:U2-type prespliceosome"/>
    <property type="evidence" value="ECO:0007669"/>
    <property type="project" value="TreeGrafter"/>
</dbReference>
<dbReference type="AlphaFoldDB" id="A0A1E3QWY9"/>
<dbReference type="RefSeq" id="XP_018987526.1">
    <property type="nucleotide sequence ID" value="XM_019127311.1"/>
</dbReference>
<evidence type="ECO:0000313" key="8">
    <source>
        <dbReference type="EMBL" id="ODQ82198.1"/>
    </source>
</evidence>
<dbReference type="InterPro" id="IPR035979">
    <property type="entry name" value="RBD_domain_sf"/>
</dbReference>
<dbReference type="Pfam" id="PF00076">
    <property type="entry name" value="RRM_1"/>
    <property type="match status" value="1"/>
</dbReference>
<dbReference type="Proteomes" id="UP000094336">
    <property type="component" value="Unassembled WGS sequence"/>
</dbReference>
<evidence type="ECO:0000259" key="7">
    <source>
        <dbReference type="PROSITE" id="PS50102"/>
    </source>
</evidence>
<evidence type="ECO:0000256" key="3">
    <source>
        <dbReference type="ARBA" id="ARBA00023242"/>
    </source>
</evidence>
<evidence type="ECO:0000256" key="6">
    <source>
        <dbReference type="SAM" id="MobiDB-lite"/>
    </source>
</evidence>
<proteinExistence type="predicted"/>
<protein>
    <recommendedName>
        <fullName evidence="7">RRM domain-containing protein</fullName>
    </recommendedName>
</protein>
<gene>
    <name evidence="8" type="ORF">BABINDRAFT_158844</name>
</gene>
<evidence type="ECO:0000256" key="1">
    <source>
        <dbReference type="ARBA" id="ARBA00004123"/>
    </source>
</evidence>
<dbReference type="SUPFAM" id="SSF54928">
    <property type="entry name" value="RNA-binding domain, RBD"/>
    <property type="match status" value="1"/>
</dbReference>
<feature type="domain" description="RRM" evidence="7">
    <location>
        <begin position="101"/>
        <end position="178"/>
    </location>
</feature>
<dbReference type="GO" id="GO:0071011">
    <property type="term" value="C:precatalytic spliceosome"/>
    <property type="evidence" value="ECO:0007669"/>
    <property type="project" value="TreeGrafter"/>
</dbReference>
<dbReference type="CDD" id="cd21615">
    <property type="entry name" value="RRM_SNP1_like"/>
    <property type="match status" value="1"/>
</dbReference>
<dbReference type="OrthoDB" id="4207594at2759"/>
<organism evidence="8 9">
    <name type="scientific">Babjeviella inositovora NRRL Y-12698</name>
    <dbReference type="NCBI Taxonomy" id="984486"/>
    <lineage>
        <taxon>Eukaryota</taxon>
        <taxon>Fungi</taxon>
        <taxon>Dikarya</taxon>
        <taxon>Ascomycota</taxon>
        <taxon>Saccharomycotina</taxon>
        <taxon>Pichiomycetes</taxon>
        <taxon>Serinales incertae sedis</taxon>
        <taxon>Babjeviella</taxon>
    </lineage>
</organism>
<dbReference type="STRING" id="984486.A0A1E3QWY9"/>
<dbReference type="InterPro" id="IPR051183">
    <property type="entry name" value="U1_U11-U12_snRNP_70-35kDa"/>
</dbReference>
<feature type="region of interest" description="Disordered" evidence="6">
    <location>
        <begin position="203"/>
        <end position="323"/>
    </location>
</feature>
<dbReference type="PANTHER" id="PTHR13952:SF5">
    <property type="entry name" value="U1 SMALL NUCLEAR RIBONUCLEOPROTEIN 70 KDA"/>
    <property type="match status" value="1"/>
</dbReference>
<keyword evidence="9" id="KW-1185">Reference proteome</keyword>
<dbReference type="InterPro" id="IPR000504">
    <property type="entry name" value="RRM_dom"/>
</dbReference>
<evidence type="ECO:0000313" key="9">
    <source>
        <dbReference type="Proteomes" id="UP000094336"/>
    </source>
</evidence>
<dbReference type="Gene3D" id="3.30.70.330">
    <property type="match status" value="1"/>
</dbReference>
<sequence length="323" mass="37919">MTTYPPNIAKLFEPRPRLKYLEHIDIAPKERSTPAVSGLSGYLAQLKSYDSEIQYTPTEGPIQKQQRERRERQRVQQAKVASDLARWNPSEDPQIQGDPFKTLFVGRLDYEVTELELQKKFAGFGPIERVRIVRDQRGKSRGYAFLIFNSEYDCRNAYKESNGMKINERELVTDIERGRTIKHWQPRRLGGGLGGRHYTKTRVWGGRTNTFGGPSGPRSVHQTRTAPRFGTRPAYSLRLGPTERRPYERQASNERPERDPRYGGKYGVYEKYKDVKTEAPYKYESRDSRDFRDRDARVPERREREPARDKKEDRTTRFDRSMY</sequence>
<keyword evidence="4" id="KW-0687">Ribonucleoprotein</keyword>
<evidence type="ECO:0000256" key="4">
    <source>
        <dbReference type="ARBA" id="ARBA00023274"/>
    </source>
</evidence>
<dbReference type="EMBL" id="KV454426">
    <property type="protein sequence ID" value="ODQ82198.1"/>
    <property type="molecule type" value="Genomic_DNA"/>
</dbReference>
<evidence type="ECO:0000256" key="2">
    <source>
        <dbReference type="ARBA" id="ARBA00022884"/>
    </source>
</evidence>
<keyword evidence="2 5" id="KW-0694">RNA-binding</keyword>
<reference evidence="9" key="1">
    <citation type="submission" date="2016-05" db="EMBL/GenBank/DDBJ databases">
        <title>Comparative genomics of biotechnologically important yeasts.</title>
        <authorList>
            <consortium name="DOE Joint Genome Institute"/>
            <person name="Riley R."/>
            <person name="Haridas S."/>
            <person name="Wolfe K.H."/>
            <person name="Lopes M.R."/>
            <person name="Hittinger C.T."/>
            <person name="Goker M."/>
            <person name="Salamov A."/>
            <person name="Wisecaver J."/>
            <person name="Long T.M."/>
            <person name="Aerts A.L."/>
            <person name="Barry K."/>
            <person name="Choi C."/>
            <person name="Clum A."/>
            <person name="Coughlan A.Y."/>
            <person name="Deshpande S."/>
            <person name="Douglass A.P."/>
            <person name="Hanson S.J."/>
            <person name="Klenk H.-P."/>
            <person name="Labutti K."/>
            <person name="Lapidus A."/>
            <person name="Lindquist E."/>
            <person name="Lipzen A."/>
            <person name="Meier-Kolthoff J.P."/>
            <person name="Ohm R.A."/>
            <person name="Otillar R.P."/>
            <person name="Pangilinan J."/>
            <person name="Peng Y."/>
            <person name="Rokas A."/>
            <person name="Rosa C.A."/>
            <person name="Scheuner C."/>
            <person name="Sibirny A.A."/>
            <person name="Slot J.C."/>
            <person name="Stielow J.B."/>
            <person name="Sun H."/>
            <person name="Kurtzman C.P."/>
            <person name="Blackwell M."/>
            <person name="Grigoriev I.V."/>
            <person name="Jeffries T.W."/>
        </authorList>
    </citation>
    <scope>NUCLEOTIDE SEQUENCE [LARGE SCALE GENOMIC DNA]</scope>
    <source>
        <strain evidence="9">NRRL Y-12698</strain>
    </source>
</reference>
<feature type="compositionally biased region" description="Basic and acidic residues" evidence="6">
    <location>
        <begin position="241"/>
        <end position="323"/>
    </location>
</feature>
<dbReference type="Pfam" id="PF12220">
    <property type="entry name" value="U1snRNP70_N"/>
    <property type="match status" value="1"/>
</dbReference>
<accession>A0A1E3QWY9</accession>
<dbReference type="FunFam" id="3.30.70.330:FF:000132">
    <property type="entry name" value="Small nuclear ribonucleoprotein U11/U12 subunit 35"/>
    <property type="match status" value="1"/>
</dbReference>
<evidence type="ECO:0000256" key="5">
    <source>
        <dbReference type="PROSITE-ProRule" id="PRU00176"/>
    </source>
</evidence>
<dbReference type="SMART" id="SM00360">
    <property type="entry name" value="RRM"/>
    <property type="match status" value="1"/>
</dbReference>
<dbReference type="GO" id="GO:0000398">
    <property type="term" value="P:mRNA splicing, via spliceosome"/>
    <property type="evidence" value="ECO:0007669"/>
    <property type="project" value="TreeGrafter"/>
</dbReference>
<dbReference type="PROSITE" id="PS50102">
    <property type="entry name" value="RRM"/>
    <property type="match status" value="1"/>
</dbReference>
<dbReference type="GO" id="GO:0030619">
    <property type="term" value="F:U1 snRNA binding"/>
    <property type="evidence" value="ECO:0007669"/>
    <property type="project" value="TreeGrafter"/>
</dbReference>
<dbReference type="PANTHER" id="PTHR13952">
    <property type="entry name" value="U1 SMALL NUCLEAR RIBONUCLEOPROTEIN 70 KD"/>
    <property type="match status" value="1"/>
</dbReference>
<dbReference type="InterPro" id="IPR022023">
    <property type="entry name" value="U1snRNP70_N"/>
</dbReference>
<keyword evidence="3" id="KW-0539">Nucleus</keyword>
<comment type="subcellular location">
    <subcellularLocation>
        <location evidence="1">Nucleus</location>
    </subcellularLocation>
</comment>
<dbReference type="GO" id="GO:0005685">
    <property type="term" value="C:U1 snRNP"/>
    <property type="evidence" value="ECO:0007669"/>
    <property type="project" value="TreeGrafter"/>
</dbReference>